<organism evidence="2">
    <name type="scientific">hydrocarbon metagenome</name>
    <dbReference type="NCBI Taxonomy" id="938273"/>
    <lineage>
        <taxon>unclassified sequences</taxon>
        <taxon>metagenomes</taxon>
        <taxon>ecological metagenomes</taxon>
    </lineage>
</organism>
<reference evidence="2" key="1">
    <citation type="journal article" date="2015" name="Proc. Natl. Acad. Sci. U.S.A.">
        <title>Networks of energetic and metabolic interactions define dynamics in microbial communities.</title>
        <authorList>
            <person name="Embree M."/>
            <person name="Liu J.K."/>
            <person name="Al-Bassam M.M."/>
            <person name="Zengler K."/>
        </authorList>
    </citation>
    <scope>NUCLEOTIDE SEQUENCE</scope>
</reference>
<evidence type="ECO:0000259" key="1">
    <source>
        <dbReference type="PROSITE" id="PS51379"/>
    </source>
</evidence>
<dbReference type="PROSITE" id="PS51379">
    <property type="entry name" value="4FE4S_FER_2"/>
    <property type="match status" value="2"/>
</dbReference>
<evidence type="ECO:0000313" key="2">
    <source>
        <dbReference type="EMBL" id="KUG22466.1"/>
    </source>
</evidence>
<dbReference type="Gene3D" id="1.10.1060.10">
    <property type="entry name" value="Alpha-helical ferredoxin"/>
    <property type="match status" value="1"/>
</dbReference>
<sequence length="288" mass="33090">MSINFKQIEDRLKTEAKKLLEEEKVSLVLAYGKGYDEKHPLPYVARKTSDIENIVFNEYCTANMARYLVRYPRGTKIAIAVKAADSRAVIQLIQEDKVKREDLIVLGIPVYGMKNFKTGETIDSKTTCGMYNPVIYDTLLGEEVHGQPIVSPYDVLAEYEKMDKDARWAFWKKELDRCIRCYACRKACPMCYCDPCFIDQNKPKWGEKSPESHGNLMYHLTRFHHLAGRCIDCGECSRACPVDIPLYLFHKKVAKECEEMFGQAAGMKIEDKPALVNFRVDDSDKILE</sequence>
<accession>A0A0W8FP03</accession>
<dbReference type="GO" id="GO:0051536">
    <property type="term" value="F:iron-sulfur cluster binding"/>
    <property type="evidence" value="ECO:0007669"/>
    <property type="project" value="InterPro"/>
</dbReference>
<comment type="caution">
    <text evidence="2">The sequence shown here is derived from an EMBL/GenBank/DDBJ whole genome shotgun (WGS) entry which is preliminary data.</text>
</comment>
<name>A0A0W8FP03_9ZZZZ</name>
<gene>
    <name evidence="2" type="ORF">ASZ90_007749</name>
</gene>
<dbReference type="PROSITE" id="PS00198">
    <property type="entry name" value="4FE4S_FER_1"/>
    <property type="match status" value="2"/>
</dbReference>
<dbReference type="AlphaFoldDB" id="A0A0W8FP03"/>
<dbReference type="Pfam" id="PF13183">
    <property type="entry name" value="Fer4_8"/>
    <property type="match status" value="1"/>
</dbReference>
<dbReference type="EMBL" id="LNQE01000964">
    <property type="protein sequence ID" value="KUG22466.1"/>
    <property type="molecule type" value="Genomic_DNA"/>
</dbReference>
<proteinExistence type="predicted"/>
<feature type="domain" description="4Fe-4S ferredoxin-type" evidence="1">
    <location>
        <begin position="221"/>
        <end position="251"/>
    </location>
</feature>
<protein>
    <submittedName>
        <fullName evidence="2">Coenzyme f420-reducing hydrogenase, beta subunit</fullName>
    </submittedName>
</protein>
<dbReference type="InterPro" id="IPR017900">
    <property type="entry name" value="4Fe4S_Fe_S_CS"/>
</dbReference>
<dbReference type="SUPFAM" id="SSF46548">
    <property type="entry name" value="alpha-helical ferredoxin"/>
    <property type="match status" value="1"/>
</dbReference>
<dbReference type="InterPro" id="IPR009051">
    <property type="entry name" value="Helical_ferredxn"/>
</dbReference>
<dbReference type="InterPro" id="IPR017896">
    <property type="entry name" value="4Fe4S_Fe-S-bd"/>
</dbReference>
<feature type="domain" description="4Fe-4S ferredoxin-type" evidence="1">
    <location>
        <begin position="168"/>
        <end position="189"/>
    </location>
</feature>